<reference evidence="6 7" key="1">
    <citation type="submission" date="2013-05" db="EMBL/GenBank/DDBJ databases">
        <title>Draft genome sequence of Rubidibacter lacunae KORDI 51-2.</title>
        <authorList>
            <person name="Choi D.H."/>
            <person name="Noh J.H."/>
            <person name="Kwon K.-K."/>
            <person name="Lee J.-H."/>
            <person name="Ryu J.-Y."/>
        </authorList>
    </citation>
    <scope>NUCLEOTIDE SEQUENCE [LARGE SCALE GENOMIC DNA]</scope>
    <source>
        <strain evidence="6 7">KORDI 51-2</strain>
    </source>
</reference>
<dbReference type="GO" id="GO:0006412">
    <property type="term" value="P:translation"/>
    <property type="evidence" value="ECO:0007669"/>
    <property type="project" value="UniProtKB-UniRule"/>
</dbReference>
<sequence length="189" mass="20326">MGRTLAEKQELVAGLKQELSAAQLAIVIDYKGLTVAEITDLRSRLRPVGAKCKVTKNTLMRIAVEGNTTWQPMQEFLKESSAFILVPDDFGGAIKAYKDFQKATSKTVMRGGVMDGQALTEKQVDALTELPTKEELMARIAGMLNAIPTRVAVGINAVPTKLVKGINEVPASLARALQAVAAKDEQADS</sequence>
<comment type="subunit">
    <text evidence="5">Part of the ribosomal stalk of the 50S ribosomal subunit. The N-terminus interacts with L11 and the large rRNA to form the base of the stalk. The C-terminus forms an elongated spine to which L12 dimers bind in a sequential fashion forming a multimeric L10(L12)X complex.</text>
</comment>
<organism evidence="6 7">
    <name type="scientific">Rubidibacter lacunae KORDI 51-2</name>
    <dbReference type="NCBI Taxonomy" id="582515"/>
    <lineage>
        <taxon>Bacteria</taxon>
        <taxon>Bacillati</taxon>
        <taxon>Cyanobacteriota</taxon>
        <taxon>Cyanophyceae</taxon>
        <taxon>Oscillatoriophycideae</taxon>
        <taxon>Chroococcales</taxon>
        <taxon>Aphanothecaceae</taxon>
        <taxon>Rubidibacter</taxon>
    </lineage>
</organism>
<dbReference type="CDD" id="cd05797">
    <property type="entry name" value="Ribosomal_L10"/>
    <property type="match status" value="1"/>
</dbReference>
<protein>
    <recommendedName>
        <fullName evidence="4 5">Large ribosomal subunit protein uL10</fullName>
    </recommendedName>
</protein>
<keyword evidence="5" id="KW-0694">RNA-binding</keyword>
<keyword evidence="3 5" id="KW-0687">Ribonucleoprotein</keyword>
<evidence type="ECO:0000256" key="4">
    <source>
        <dbReference type="ARBA" id="ARBA00035202"/>
    </source>
</evidence>
<dbReference type="InterPro" id="IPR001790">
    <property type="entry name" value="Ribosomal_uL10"/>
</dbReference>
<dbReference type="GO" id="GO:0015934">
    <property type="term" value="C:large ribosomal subunit"/>
    <property type="evidence" value="ECO:0007669"/>
    <property type="project" value="InterPro"/>
</dbReference>
<dbReference type="GO" id="GO:0070180">
    <property type="term" value="F:large ribosomal subunit rRNA binding"/>
    <property type="evidence" value="ECO:0007669"/>
    <property type="project" value="UniProtKB-UniRule"/>
</dbReference>
<accession>U5D5I9</accession>
<dbReference type="Proteomes" id="UP000016960">
    <property type="component" value="Unassembled WGS sequence"/>
</dbReference>
<evidence type="ECO:0000313" key="6">
    <source>
        <dbReference type="EMBL" id="ERN39938.1"/>
    </source>
</evidence>
<dbReference type="PATRIC" id="fig|582515.4.peg.3971"/>
<dbReference type="NCBIfam" id="NF000955">
    <property type="entry name" value="PRK00099.1-1"/>
    <property type="match status" value="1"/>
</dbReference>
<evidence type="ECO:0000256" key="5">
    <source>
        <dbReference type="HAMAP-Rule" id="MF_00362"/>
    </source>
</evidence>
<dbReference type="EMBL" id="ASSJ01000083">
    <property type="protein sequence ID" value="ERN39938.1"/>
    <property type="molecule type" value="Genomic_DNA"/>
</dbReference>
<dbReference type="AlphaFoldDB" id="U5D5I9"/>
<dbReference type="InterPro" id="IPR047865">
    <property type="entry name" value="Ribosomal_uL10_bac_type"/>
</dbReference>
<comment type="function">
    <text evidence="5">Forms part of the ribosomal stalk, playing a central role in the interaction of the ribosome with GTP-bound translation factors.</text>
</comment>
<dbReference type="Gene3D" id="6.10.250.290">
    <property type="match status" value="1"/>
</dbReference>
<dbReference type="InterPro" id="IPR043141">
    <property type="entry name" value="Ribosomal_uL10-like_sf"/>
</dbReference>
<dbReference type="InParanoid" id="U5D5I9"/>
<keyword evidence="2 5" id="KW-0689">Ribosomal protein</keyword>
<dbReference type="Gene3D" id="3.30.70.1730">
    <property type="match status" value="1"/>
</dbReference>
<comment type="caution">
    <text evidence="6">The sequence shown here is derived from an EMBL/GenBank/DDBJ whole genome shotgun (WGS) entry which is preliminary data.</text>
</comment>
<dbReference type="STRING" id="582515.KR51_00035360"/>
<dbReference type="InterPro" id="IPR022973">
    <property type="entry name" value="Ribosomal_uL10_bac"/>
</dbReference>
<dbReference type="RefSeq" id="WP_022609157.1">
    <property type="nucleotide sequence ID" value="NZ_ASSJ01000083.1"/>
</dbReference>
<dbReference type="PROSITE" id="PS01109">
    <property type="entry name" value="RIBOSOMAL_L10"/>
    <property type="match status" value="1"/>
</dbReference>
<proteinExistence type="inferred from homology"/>
<evidence type="ECO:0000256" key="1">
    <source>
        <dbReference type="ARBA" id="ARBA00008889"/>
    </source>
</evidence>
<dbReference type="FunCoup" id="U5D5I9">
    <property type="interactions" value="472"/>
</dbReference>
<evidence type="ECO:0000256" key="2">
    <source>
        <dbReference type="ARBA" id="ARBA00022980"/>
    </source>
</evidence>
<dbReference type="SUPFAM" id="SSF160369">
    <property type="entry name" value="Ribosomal protein L10-like"/>
    <property type="match status" value="1"/>
</dbReference>
<dbReference type="HAMAP" id="MF_00362">
    <property type="entry name" value="Ribosomal_uL10"/>
    <property type="match status" value="1"/>
</dbReference>
<name>U5D5I9_9CHRO</name>
<dbReference type="eggNOG" id="COG0244">
    <property type="taxonomic scope" value="Bacteria"/>
</dbReference>
<dbReference type="Pfam" id="PF00466">
    <property type="entry name" value="Ribosomal_L10"/>
    <property type="match status" value="1"/>
</dbReference>
<comment type="similarity">
    <text evidence="1 5">Belongs to the universal ribosomal protein uL10 family.</text>
</comment>
<dbReference type="OrthoDB" id="9808307at2"/>
<keyword evidence="5" id="KW-0699">rRNA-binding</keyword>
<dbReference type="PANTHER" id="PTHR11560">
    <property type="entry name" value="39S RIBOSOMAL PROTEIN L10, MITOCHONDRIAL"/>
    <property type="match status" value="1"/>
</dbReference>
<evidence type="ECO:0000256" key="3">
    <source>
        <dbReference type="ARBA" id="ARBA00023274"/>
    </source>
</evidence>
<gene>
    <name evidence="5" type="primary">rplJ</name>
    <name evidence="5" type="synonym">rpl10</name>
    <name evidence="6" type="ORF">KR51_00035360</name>
</gene>
<dbReference type="InterPro" id="IPR002363">
    <property type="entry name" value="Ribosomal_uL10_CS_bac"/>
</dbReference>
<evidence type="ECO:0000313" key="7">
    <source>
        <dbReference type="Proteomes" id="UP000016960"/>
    </source>
</evidence>
<dbReference type="GO" id="GO:0003735">
    <property type="term" value="F:structural constituent of ribosome"/>
    <property type="evidence" value="ECO:0007669"/>
    <property type="project" value="InterPro"/>
</dbReference>
<keyword evidence="7" id="KW-1185">Reference proteome</keyword>